<proteinExistence type="predicted"/>
<gene>
    <name evidence="3" type="ORF">SDC9_20764</name>
</gene>
<dbReference type="InterPro" id="IPR041685">
    <property type="entry name" value="AAA_GajA/Old/RecF-like"/>
</dbReference>
<reference evidence="3" key="1">
    <citation type="submission" date="2019-08" db="EMBL/GenBank/DDBJ databases">
        <authorList>
            <person name="Kucharzyk K."/>
            <person name="Murdoch R.W."/>
            <person name="Higgins S."/>
            <person name="Loffler F."/>
        </authorList>
    </citation>
    <scope>NUCLEOTIDE SEQUENCE</scope>
</reference>
<evidence type="ECO:0000259" key="1">
    <source>
        <dbReference type="Pfam" id="PF13175"/>
    </source>
</evidence>
<accession>A0A644U7M2</accession>
<feature type="domain" description="OLD protein-like TOPRIM" evidence="2">
    <location>
        <begin position="453"/>
        <end position="529"/>
    </location>
</feature>
<dbReference type="InterPro" id="IPR027417">
    <property type="entry name" value="P-loop_NTPase"/>
</dbReference>
<dbReference type="PANTHER" id="PTHR43581:SF4">
    <property type="entry name" value="ATP_GTP PHOSPHATASE"/>
    <property type="match status" value="1"/>
</dbReference>
<dbReference type="Gene3D" id="3.40.50.300">
    <property type="entry name" value="P-loop containing nucleotide triphosphate hydrolases"/>
    <property type="match status" value="1"/>
</dbReference>
<dbReference type="SUPFAM" id="SSF52540">
    <property type="entry name" value="P-loop containing nucleoside triphosphate hydrolases"/>
    <property type="match status" value="1"/>
</dbReference>
<evidence type="ECO:0000259" key="2">
    <source>
        <dbReference type="Pfam" id="PF20469"/>
    </source>
</evidence>
<dbReference type="Pfam" id="PF20469">
    <property type="entry name" value="OLD-like_TOPRIM"/>
    <property type="match status" value="1"/>
</dbReference>
<dbReference type="PANTHER" id="PTHR43581">
    <property type="entry name" value="ATP/GTP PHOSPHATASE"/>
    <property type="match status" value="1"/>
</dbReference>
<sequence>MKLTNAKIRNYRLLENCAIRIDEETTILVGKNNSGKTSFSYLFETFLKNTKEFTFNDFSIACQEKFISAYNEYLSVKDKEDLLEDYFTNIDDKLPAIELELDIEYGKDDNWSNIRPLLTTLDNNNILHILFAFKIKEPKKFFDSLTNTISKLSTKKQNKKQCILGEISKTINDFYGCVIKPIYQDIYTDEVKYTDIQKIISSYFIAAQRQVEDSNSKTNSKLAPVFQREYKNCEKSKENETLPELEKLRDTMEKANGDIDTKLASFFRDFTASFSTFGYPNVEGSDLILKSNVTLTNLFSGIQLFYKDQEHLLPERYNGLGYSNLIYIISEMLCFRSQIKELNSDLNLIFIEEPEAHMHPQLQKTFITKLSEFMEQNGINVQIVISTHSPHIVSNAKFENIRYFNRNEYSVTVKDLLEFEIDTKKKVTHDEPFDDGTIEFLKQYITLVKCDMFFADKIILVEGLCERLLMPLFLIKIDNLIKSQPEYQKLRVLSEQYIAIIEIGGAYMYKFKEFLEFLGIKTLIITDVDSCLSEQEMDKDGNLVFLKDGKTPKMTRDKKKEIKSDYISQLVTSNQTLIKWQPGKKKIKELIFNKFNQNSKQLVNVSFQRNIYDTKANIKCGRSFEEAFIIDNWLYMFNMKDRLESVKSNISDYKDADEILNNSYNIYEYIDTNNKKSDFTFDLMYVSSKGWSVPTYIKEGLIWLAK</sequence>
<comment type="caution">
    <text evidence="3">The sequence shown here is derived from an EMBL/GenBank/DDBJ whole genome shotgun (WGS) entry which is preliminary data.</text>
</comment>
<name>A0A644U7M2_9ZZZZ</name>
<feature type="domain" description="Endonuclease GajA/Old nuclease/RecF-like AAA" evidence="1">
    <location>
        <begin position="1"/>
        <end position="393"/>
    </location>
</feature>
<organism evidence="3">
    <name type="scientific">bioreactor metagenome</name>
    <dbReference type="NCBI Taxonomy" id="1076179"/>
    <lineage>
        <taxon>unclassified sequences</taxon>
        <taxon>metagenomes</taxon>
        <taxon>ecological metagenomes</taxon>
    </lineage>
</organism>
<dbReference type="InterPro" id="IPR051396">
    <property type="entry name" value="Bact_Antivir_Def_Nuclease"/>
</dbReference>
<dbReference type="AlphaFoldDB" id="A0A644U7M2"/>
<dbReference type="Pfam" id="PF13175">
    <property type="entry name" value="AAA_15"/>
    <property type="match status" value="1"/>
</dbReference>
<dbReference type="InterPro" id="IPR034139">
    <property type="entry name" value="TOPRIM_OLD"/>
</dbReference>
<protein>
    <submittedName>
        <fullName evidence="3">Uncharacterized protein</fullName>
    </submittedName>
</protein>
<evidence type="ECO:0000313" key="3">
    <source>
        <dbReference type="EMBL" id="MPL74945.1"/>
    </source>
</evidence>
<dbReference type="EMBL" id="VSSQ01000084">
    <property type="protein sequence ID" value="MPL74945.1"/>
    <property type="molecule type" value="Genomic_DNA"/>
</dbReference>
<dbReference type="CDD" id="cd01026">
    <property type="entry name" value="TOPRIM_OLD"/>
    <property type="match status" value="1"/>
</dbReference>